<evidence type="ECO:0000256" key="4">
    <source>
        <dbReference type="ARBA" id="ARBA00022989"/>
    </source>
</evidence>
<sequence>MDKLRYTTTNRFIYQGGGFWLPWLVFNAISCAAAAVAGAGTSYIAPLAAGSGIQHIKAYCNGIDIPGLLTFKTLMVKMVGAMFSIGCGLVAGKEGPFIHVEEATTTYSGSLMTQTFLVGAVVVFFMWLFSGAAALGGRAIARLMFQSPLELAFRGHSGTDVRFWWFIWEVPVMLLLGTAAGAAMAAWTALNMRLQAGRKALLRGPGWRVADVVLCCLLTNSIRLAAGYMSPCVPLPEAAVLRALEAQAVTGQLMRGPIGMHPQLWCPEGQFSMYGQLFMQPLDVSVRSLFTYDAAFNQTNLLNQASAYNGSSGGRTAAALAPAVVDEQSAFSSGVLAAYFVFVWGMLLLSYGMSAPTGIFIPCLAAGAAGGRLMGHLLRAVLRARGILLPICMPAWSVMGAAAILTGCTRLGLSNALIVLESSGAVPLTIPLVLLMVPAKLVADAINEGVYDAQIDALGYLFLPPADTLHSSQRAALQYCKVLDLVHLPREAMLPAAILKACKQKRE</sequence>
<evidence type="ECO:0000313" key="8">
    <source>
        <dbReference type="EMBL" id="WIA10056.1"/>
    </source>
</evidence>
<evidence type="ECO:0000256" key="1">
    <source>
        <dbReference type="ARBA" id="ARBA00004141"/>
    </source>
</evidence>
<gene>
    <name evidence="8" type="ORF">OEZ85_010266</name>
</gene>
<keyword evidence="9" id="KW-1185">Reference proteome</keyword>
<evidence type="ECO:0000256" key="2">
    <source>
        <dbReference type="ARBA" id="ARBA00022692"/>
    </source>
</evidence>
<feature type="transmembrane region" description="Helical" evidence="7">
    <location>
        <begin position="359"/>
        <end position="375"/>
    </location>
</feature>
<comment type="subcellular location">
    <subcellularLocation>
        <location evidence="1">Membrane</location>
        <topology evidence="1">Multi-pass membrane protein</topology>
    </subcellularLocation>
</comment>
<keyword evidence="5" id="KW-0129">CBS domain</keyword>
<dbReference type="InterPro" id="IPR001807">
    <property type="entry name" value="ClC"/>
</dbReference>
<feature type="transmembrane region" description="Helical" evidence="7">
    <location>
        <begin position="165"/>
        <end position="190"/>
    </location>
</feature>
<evidence type="ECO:0000256" key="7">
    <source>
        <dbReference type="SAM" id="Phobius"/>
    </source>
</evidence>
<evidence type="ECO:0000256" key="6">
    <source>
        <dbReference type="ARBA" id="ARBA00023136"/>
    </source>
</evidence>
<feature type="transmembrane region" description="Helical" evidence="7">
    <location>
        <begin position="387"/>
        <end position="405"/>
    </location>
</feature>
<dbReference type="InterPro" id="IPR051280">
    <property type="entry name" value="Cl-channel/antiporter"/>
</dbReference>
<feature type="transmembrane region" description="Helical" evidence="7">
    <location>
        <begin position="336"/>
        <end position="353"/>
    </location>
</feature>
<dbReference type="Gene3D" id="1.10.3080.10">
    <property type="entry name" value="Clc chloride channel"/>
    <property type="match status" value="2"/>
</dbReference>
<accession>A0ABY8TP31</accession>
<proteinExistence type="predicted"/>
<dbReference type="PRINTS" id="PR00762">
    <property type="entry name" value="CLCHANNEL"/>
</dbReference>
<dbReference type="SUPFAM" id="SSF81340">
    <property type="entry name" value="Clc chloride channel"/>
    <property type="match status" value="1"/>
</dbReference>
<dbReference type="Pfam" id="PF00654">
    <property type="entry name" value="Voltage_CLC"/>
    <property type="match status" value="2"/>
</dbReference>
<dbReference type="InterPro" id="IPR014743">
    <property type="entry name" value="Cl-channel_core"/>
</dbReference>
<dbReference type="Proteomes" id="UP001244341">
    <property type="component" value="Chromosome 2b"/>
</dbReference>
<organism evidence="8 9">
    <name type="scientific">Tetradesmus obliquus</name>
    <name type="common">Green alga</name>
    <name type="synonym">Acutodesmus obliquus</name>
    <dbReference type="NCBI Taxonomy" id="3088"/>
    <lineage>
        <taxon>Eukaryota</taxon>
        <taxon>Viridiplantae</taxon>
        <taxon>Chlorophyta</taxon>
        <taxon>core chlorophytes</taxon>
        <taxon>Chlorophyceae</taxon>
        <taxon>CS clade</taxon>
        <taxon>Sphaeropleales</taxon>
        <taxon>Scenedesmaceae</taxon>
        <taxon>Tetradesmus</taxon>
    </lineage>
</organism>
<reference evidence="8 9" key="1">
    <citation type="submission" date="2023-05" db="EMBL/GenBank/DDBJ databases">
        <title>A 100% complete, gapless, phased diploid assembly of the Scenedesmus obliquus UTEX 3031 genome.</title>
        <authorList>
            <person name="Biondi T.C."/>
            <person name="Hanschen E.R."/>
            <person name="Kwon T."/>
            <person name="Eng W."/>
            <person name="Kruse C.P.S."/>
            <person name="Koehler S.I."/>
            <person name="Kunde Y."/>
            <person name="Gleasner C.D."/>
            <person name="You Mak K.T."/>
            <person name="Polle J."/>
            <person name="Hovde B.T."/>
            <person name="Starkenburg S.R."/>
        </authorList>
    </citation>
    <scope>NUCLEOTIDE SEQUENCE [LARGE SCALE GENOMIC DNA]</scope>
    <source>
        <strain evidence="8 9">DOE0152z</strain>
    </source>
</reference>
<keyword evidence="4 7" id="KW-1133">Transmembrane helix</keyword>
<feature type="transmembrane region" description="Helical" evidence="7">
    <location>
        <begin position="20"/>
        <end position="45"/>
    </location>
</feature>
<feature type="transmembrane region" description="Helical" evidence="7">
    <location>
        <begin position="417"/>
        <end position="437"/>
    </location>
</feature>
<keyword evidence="2 7" id="KW-0812">Transmembrane</keyword>
<name>A0ABY8TP31_TETOB</name>
<protein>
    <recommendedName>
        <fullName evidence="10">Chloride channel protein</fullName>
    </recommendedName>
</protein>
<evidence type="ECO:0000256" key="5">
    <source>
        <dbReference type="ARBA" id="ARBA00023122"/>
    </source>
</evidence>
<dbReference type="EMBL" id="CP126209">
    <property type="protein sequence ID" value="WIA10056.1"/>
    <property type="molecule type" value="Genomic_DNA"/>
</dbReference>
<keyword evidence="3" id="KW-0677">Repeat</keyword>
<evidence type="ECO:0000313" key="9">
    <source>
        <dbReference type="Proteomes" id="UP001244341"/>
    </source>
</evidence>
<evidence type="ECO:0008006" key="10">
    <source>
        <dbReference type="Google" id="ProtNLM"/>
    </source>
</evidence>
<dbReference type="PANTHER" id="PTHR11689:SF136">
    <property type="entry name" value="H(+)_CL(-) EXCHANGE TRANSPORTER 7"/>
    <property type="match status" value="1"/>
</dbReference>
<feature type="transmembrane region" description="Helical" evidence="7">
    <location>
        <begin position="116"/>
        <end position="145"/>
    </location>
</feature>
<keyword evidence="6 7" id="KW-0472">Membrane</keyword>
<dbReference type="PANTHER" id="PTHR11689">
    <property type="entry name" value="CHLORIDE CHANNEL PROTEIN CLC FAMILY MEMBER"/>
    <property type="match status" value="1"/>
</dbReference>
<evidence type="ECO:0000256" key="3">
    <source>
        <dbReference type="ARBA" id="ARBA00022737"/>
    </source>
</evidence>